<dbReference type="EC" id="2.4.-.-" evidence="5"/>
<reference evidence="5" key="1">
    <citation type="submission" date="2023-07" db="EMBL/GenBank/DDBJ databases">
        <title>Two novel species in the genus Flavivirga.</title>
        <authorList>
            <person name="Kwon K."/>
        </authorList>
    </citation>
    <scope>NUCLEOTIDE SEQUENCE</scope>
    <source>
        <strain evidence="5">KACC 14158</strain>
    </source>
</reference>
<evidence type="ECO:0000256" key="1">
    <source>
        <dbReference type="ARBA" id="ARBA00022676"/>
    </source>
</evidence>
<evidence type="ECO:0000256" key="3">
    <source>
        <dbReference type="ARBA" id="ARBA00023180"/>
    </source>
</evidence>
<name>A0ABT8WLC2_9FLAO</name>
<dbReference type="EMBL" id="JAUOEL010000002">
    <property type="protein sequence ID" value="MDO5973956.1"/>
    <property type="molecule type" value="Genomic_DNA"/>
</dbReference>
<dbReference type="InterPro" id="IPR049625">
    <property type="entry name" value="Glyco_transf_61_cat"/>
</dbReference>
<dbReference type="GO" id="GO:0016757">
    <property type="term" value="F:glycosyltransferase activity"/>
    <property type="evidence" value="ECO:0007669"/>
    <property type="project" value="UniProtKB-KW"/>
</dbReference>
<gene>
    <name evidence="5" type="ORF">Q4Q40_07145</name>
</gene>
<accession>A0ABT8WLC2</accession>
<dbReference type="Pfam" id="PF04577">
    <property type="entry name" value="Glyco_transf_61"/>
    <property type="match status" value="1"/>
</dbReference>
<evidence type="ECO:0000256" key="2">
    <source>
        <dbReference type="ARBA" id="ARBA00022679"/>
    </source>
</evidence>
<evidence type="ECO:0000259" key="4">
    <source>
        <dbReference type="Pfam" id="PF04577"/>
    </source>
</evidence>
<dbReference type="PANTHER" id="PTHR20961">
    <property type="entry name" value="GLYCOSYLTRANSFERASE"/>
    <property type="match status" value="1"/>
</dbReference>
<organism evidence="5 6">
    <name type="scientific">Flavivirga jejuensis</name>
    <dbReference type="NCBI Taxonomy" id="870487"/>
    <lineage>
        <taxon>Bacteria</taxon>
        <taxon>Pseudomonadati</taxon>
        <taxon>Bacteroidota</taxon>
        <taxon>Flavobacteriia</taxon>
        <taxon>Flavobacteriales</taxon>
        <taxon>Flavobacteriaceae</taxon>
        <taxon>Flavivirga</taxon>
    </lineage>
</organism>
<sequence>MAFKNIKLRNLFVKELKDVEVIDHGVIVNSEGYIELESTIFQKEYLNKLNCNHWVYLRKLFYFNHIEKAIVLSNYLEQNYYHWILECVSRLVIIKTEELNKYKIVIDSKSPKFVIDSLINLLDINQENIFLKKNKRLKVSNVLIPSFPHTRDESTSWTNVYNPSVIRKINSLSKRKTIIAPRKRNFIISRKKATQRRILNSDIILKKYTELCFEIVFLEDLLFTEQMQLFRNAGIIISTHGAGLTNLIFSEQPVIVEFFPSNRYNRDAFYFYQISSELDFSHYIIEFEAKNAKQDLFLDENTLSELDKVITEYKNV</sequence>
<dbReference type="InterPro" id="IPR007657">
    <property type="entry name" value="Glycosyltransferase_61"/>
</dbReference>
<comment type="caution">
    <text evidence="5">The sequence shown here is derived from an EMBL/GenBank/DDBJ whole genome shotgun (WGS) entry which is preliminary data.</text>
</comment>
<keyword evidence="2 5" id="KW-0808">Transferase</keyword>
<keyword evidence="3" id="KW-0325">Glycoprotein</keyword>
<dbReference type="RefSeq" id="WP_303301098.1">
    <property type="nucleotide sequence ID" value="NZ_BAABDA010000051.1"/>
</dbReference>
<keyword evidence="6" id="KW-1185">Reference proteome</keyword>
<keyword evidence="1 5" id="KW-0328">Glycosyltransferase</keyword>
<dbReference type="Proteomes" id="UP001176806">
    <property type="component" value="Unassembled WGS sequence"/>
</dbReference>
<protein>
    <submittedName>
        <fullName evidence="5">Glycosyltransferase family 61 protein</fullName>
        <ecNumber evidence="5">2.4.-.-</ecNumber>
    </submittedName>
</protein>
<feature type="domain" description="Glycosyltransferase 61 catalytic" evidence="4">
    <location>
        <begin position="80"/>
        <end position="252"/>
    </location>
</feature>
<evidence type="ECO:0000313" key="6">
    <source>
        <dbReference type="Proteomes" id="UP001176806"/>
    </source>
</evidence>
<evidence type="ECO:0000313" key="5">
    <source>
        <dbReference type="EMBL" id="MDO5973956.1"/>
    </source>
</evidence>
<proteinExistence type="predicted"/>